<dbReference type="OrthoDB" id="5957605at2"/>
<name>A0A5C5U3Y0_9GAMM</name>
<dbReference type="SUPFAM" id="SSF144064">
    <property type="entry name" value="Heme iron utilization protein-like"/>
    <property type="match status" value="1"/>
</dbReference>
<keyword evidence="2" id="KW-1185">Reference proteome</keyword>
<dbReference type="AlphaFoldDB" id="A0A5C5U3Y0"/>
<dbReference type="RefSeq" id="WP_146386587.1">
    <property type="nucleotide sequence ID" value="NZ_VOHK01000003.1"/>
</dbReference>
<comment type="caution">
    <text evidence="1">The sequence shown here is derived from an EMBL/GenBank/DDBJ whole genome shotgun (WGS) entry which is preliminary data.</text>
</comment>
<dbReference type="EMBL" id="VOHK01000003">
    <property type="protein sequence ID" value="TWT21143.1"/>
    <property type="molecule type" value="Genomic_DNA"/>
</dbReference>
<evidence type="ECO:0000313" key="2">
    <source>
        <dbReference type="Proteomes" id="UP000319980"/>
    </source>
</evidence>
<dbReference type="Proteomes" id="UP000319980">
    <property type="component" value="Unassembled WGS sequence"/>
</dbReference>
<protein>
    <submittedName>
        <fullName evidence="1">Hemin transport protein</fullName>
    </submittedName>
</protein>
<reference evidence="1 2" key="1">
    <citation type="journal article" date="2008" name="Int. J. Syst. Evol. Microbiol.">
        <title>Luteimonas marina sp. nov., isolated from seawater.</title>
        <authorList>
            <person name="Baik K.S."/>
            <person name="Park S.C."/>
            <person name="Kim M.S."/>
            <person name="Kim E.M."/>
            <person name="Park C."/>
            <person name="Chun J."/>
            <person name="Seong C.N."/>
        </authorList>
    </citation>
    <scope>NUCLEOTIDE SEQUENCE [LARGE SCALE GENOMIC DNA]</scope>
    <source>
        <strain evidence="1 2">FR1330</strain>
    </source>
</reference>
<evidence type="ECO:0000313" key="1">
    <source>
        <dbReference type="EMBL" id="TWT21143.1"/>
    </source>
</evidence>
<accession>A0A5C5U3Y0</accession>
<organism evidence="1 2">
    <name type="scientific">Luteimonas marina</name>
    <dbReference type="NCBI Taxonomy" id="488485"/>
    <lineage>
        <taxon>Bacteria</taxon>
        <taxon>Pseudomonadati</taxon>
        <taxon>Pseudomonadota</taxon>
        <taxon>Gammaproteobacteria</taxon>
        <taxon>Lysobacterales</taxon>
        <taxon>Lysobacteraceae</taxon>
        <taxon>Luteimonas</taxon>
    </lineage>
</organism>
<proteinExistence type="predicted"/>
<gene>
    <name evidence="1" type="ORF">FQY83_07195</name>
</gene>
<sequence>MTPRPFALVEHAPSATTARLPTPRQLAQLGTVLCLYRQASGGELAGWSQAVRAEAGAELDSDGMQESLLFYDRADRCCWRLYLLPDSDFLAWEGLAAALPPHADPLASAGVAERLLRRLAGNLGERWTGSILRLHELRAGPGAGFAPPAVLAASLASVSPLGAGIARRIAHRQGAEAASLVDECCCERAARAAARASGDDETYALIRLNPHLHTTGKQA</sequence>